<dbReference type="PANTHER" id="PTHR12358:SF106">
    <property type="entry name" value="LIPID KINASE YEGS"/>
    <property type="match status" value="1"/>
</dbReference>
<organism evidence="14 15">
    <name type="scientific">Natronolimnobius baerhuensis</name>
    <dbReference type="NCBI Taxonomy" id="253108"/>
    <lineage>
        <taxon>Archaea</taxon>
        <taxon>Methanobacteriati</taxon>
        <taxon>Methanobacteriota</taxon>
        <taxon>Stenosarchaea group</taxon>
        <taxon>Halobacteria</taxon>
        <taxon>Halobacteriales</taxon>
        <taxon>Natrialbaceae</taxon>
        <taxon>Natronolimnobius</taxon>
    </lineage>
</organism>
<evidence type="ECO:0000256" key="4">
    <source>
        <dbReference type="ARBA" id="ARBA00022723"/>
    </source>
</evidence>
<evidence type="ECO:0000259" key="13">
    <source>
        <dbReference type="PROSITE" id="PS50146"/>
    </source>
</evidence>
<dbReference type="AlphaFoldDB" id="A0A202E999"/>
<protein>
    <submittedName>
        <fullName evidence="14">Diacylglycerol kinase</fullName>
    </submittedName>
</protein>
<dbReference type="InterPro" id="IPR017438">
    <property type="entry name" value="ATP-NAD_kinase_N"/>
</dbReference>
<keyword evidence="15" id="KW-1185">Reference proteome</keyword>
<keyword evidence="10" id="KW-0594">Phospholipid biosynthesis</keyword>
<comment type="cofactor">
    <cofactor evidence="1">
        <name>Mg(2+)</name>
        <dbReference type="ChEBI" id="CHEBI:18420"/>
    </cofactor>
</comment>
<evidence type="ECO:0000256" key="3">
    <source>
        <dbReference type="ARBA" id="ARBA00022679"/>
    </source>
</evidence>
<feature type="domain" description="DAGKc" evidence="13">
    <location>
        <begin position="8"/>
        <end position="137"/>
    </location>
</feature>
<dbReference type="GO" id="GO:0046872">
    <property type="term" value="F:metal ion binding"/>
    <property type="evidence" value="ECO:0007669"/>
    <property type="project" value="UniProtKB-KW"/>
</dbReference>
<feature type="region of interest" description="Disordered" evidence="12">
    <location>
        <begin position="1"/>
        <end position="27"/>
    </location>
</feature>
<evidence type="ECO:0000256" key="2">
    <source>
        <dbReference type="ARBA" id="ARBA00022516"/>
    </source>
</evidence>
<name>A0A202E999_9EURY</name>
<keyword evidence="6 14" id="KW-0418">Kinase</keyword>
<comment type="caution">
    <text evidence="14">The sequence shown here is derived from an EMBL/GenBank/DDBJ whole genome shotgun (WGS) entry which is preliminary data.</text>
</comment>
<keyword evidence="2" id="KW-0444">Lipid biosynthesis</keyword>
<reference evidence="14 15" key="1">
    <citation type="submission" date="2017-02" db="EMBL/GenBank/DDBJ databases">
        <title>Natronthermophilus aegyptiacus gen. nov.,sp. nov., an aerobic, extremely halophilic alkalithermophilic archaeon isolated from the athalassohaline Wadi An Natrun, Egypt.</title>
        <authorList>
            <person name="Zhao B."/>
        </authorList>
    </citation>
    <scope>NUCLEOTIDE SEQUENCE [LARGE SCALE GENOMIC DNA]</scope>
    <source>
        <strain evidence="14 15">CGMCC 1.3597</strain>
    </source>
</reference>
<dbReference type="Pfam" id="PF19279">
    <property type="entry name" value="YegS_C"/>
    <property type="match status" value="1"/>
</dbReference>
<evidence type="ECO:0000313" key="14">
    <source>
        <dbReference type="EMBL" id="OVE84845.1"/>
    </source>
</evidence>
<gene>
    <name evidence="14" type="ORF">B2G88_10750</name>
</gene>
<evidence type="ECO:0000313" key="15">
    <source>
        <dbReference type="Proteomes" id="UP000196084"/>
    </source>
</evidence>
<dbReference type="PANTHER" id="PTHR12358">
    <property type="entry name" value="SPHINGOSINE KINASE"/>
    <property type="match status" value="1"/>
</dbReference>
<sequence length="317" mass="33534">MSAGDEQSIDRSRILISNPVSGSGDHAETISRRAAEHGFTVRHTAHEGDAMRLAREAADSSSEALIAAAGGDGTVNEVVNGIVAADALESTTLAVVPSGTGNNFASNIGLEGLEHAFSVIEDGRRRRIDLGVANDRVFVNSCVGGVTAQASEKTSSESKARLGVLAYVKETLDTLGSFDGLPLRVRTDETDEGTAAWAGTAMFVLVGNCRRFGGRRTAQANVEDGQFEVTIIEDASMSELLGNVALEELLGRPQSSIVRYQTPFLTLESRHGALEYSLDGELLEAETLSLETRPNALTVAVGDSYQPTPDGSVWPLQ</sequence>
<keyword evidence="7" id="KW-0067">ATP-binding</keyword>
<keyword evidence="11" id="KW-1208">Phospholipid metabolism</keyword>
<keyword evidence="3" id="KW-0808">Transferase</keyword>
<evidence type="ECO:0000256" key="11">
    <source>
        <dbReference type="ARBA" id="ARBA00023264"/>
    </source>
</evidence>
<dbReference type="InterPro" id="IPR016064">
    <property type="entry name" value="NAD/diacylglycerol_kinase_sf"/>
</dbReference>
<dbReference type="InterPro" id="IPR005218">
    <property type="entry name" value="Diacylglycerol/lipid_kinase"/>
</dbReference>
<dbReference type="SMART" id="SM00046">
    <property type="entry name" value="DAGKc"/>
    <property type="match status" value="1"/>
</dbReference>
<dbReference type="InterPro" id="IPR001206">
    <property type="entry name" value="Diacylglycerol_kinase_cat_dom"/>
</dbReference>
<accession>A0A202E999</accession>
<evidence type="ECO:0000256" key="12">
    <source>
        <dbReference type="SAM" id="MobiDB-lite"/>
    </source>
</evidence>
<dbReference type="GO" id="GO:0008654">
    <property type="term" value="P:phospholipid biosynthetic process"/>
    <property type="evidence" value="ECO:0007669"/>
    <property type="project" value="UniProtKB-KW"/>
</dbReference>
<dbReference type="GO" id="GO:0005524">
    <property type="term" value="F:ATP binding"/>
    <property type="evidence" value="ECO:0007669"/>
    <property type="project" value="UniProtKB-KW"/>
</dbReference>
<dbReference type="GO" id="GO:0016301">
    <property type="term" value="F:kinase activity"/>
    <property type="evidence" value="ECO:0007669"/>
    <property type="project" value="UniProtKB-KW"/>
</dbReference>
<evidence type="ECO:0000256" key="5">
    <source>
        <dbReference type="ARBA" id="ARBA00022741"/>
    </source>
</evidence>
<proteinExistence type="predicted"/>
<evidence type="ECO:0000256" key="10">
    <source>
        <dbReference type="ARBA" id="ARBA00023209"/>
    </source>
</evidence>
<keyword evidence="9" id="KW-0443">Lipid metabolism</keyword>
<dbReference type="Proteomes" id="UP000196084">
    <property type="component" value="Unassembled WGS sequence"/>
</dbReference>
<dbReference type="Gene3D" id="3.40.50.10330">
    <property type="entry name" value="Probable inorganic polyphosphate/atp-NAD kinase, domain 1"/>
    <property type="match status" value="1"/>
</dbReference>
<keyword evidence="8" id="KW-0460">Magnesium</keyword>
<dbReference type="InterPro" id="IPR045540">
    <property type="entry name" value="YegS/DAGK_C"/>
</dbReference>
<keyword evidence="4" id="KW-0479">Metal-binding</keyword>
<dbReference type="InterPro" id="IPR050187">
    <property type="entry name" value="Lipid_Phosphate_FormReg"/>
</dbReference>
<evidence type="ECO:0000256" key="6">
    <source>
        <dbReference type="ARBA" id="ARBA00022777"/>
    </source>
</evidence>
<evidence type="ECO:0000256" key="8">
    <source>
        <dbReference type="ARBA" id="ARBA00022842"/>
    </source>
</evidence>
<dbReference type="RefSeq" id="WP_245835351.1">
    <property type="nucleotide sequence ID" value="NZ_MWPH01000002.1"/>
</dbReference>
<dbReference type="PROSITE" id="PS50146">
    <property type="entry name" value="DAGK"/>
    <property type="match status" value="1"/>
</dbReference>
<dbReference type="NCBIfam" id="TIGR00147">
    <property type="entry name" value="YegS/Rv2252/BmrU family lipid kinase"/>
    <property type="match status" value="1"/>
</dbReference>
<dbReference type="Pfam" id="PF00781">
    <property type="entry name" value="DAGK_cat"/>
    <property type="match status" value="1"/>
</dbReference>
<dbReference type="SUPFAM" id="SSF111331">
    <property type="entry name" value="NAD kinase/diacylglycerol kinase-like"/>
    <property type="match status" value="1"/>
</dbReference>
<keyword evidence="5" id="KW-0547">Nucleotide-binding</keyword>
<dbReference type="Gene3D" id="2.60.200.40">
    <property type="match status" value="1"/>
</dbReference>
<dbReference type="EMBL" id="MWPH01000002">
    <property type="protein sequence ID" value="OVE84845.1"/>
    <property type="molecule type" value="Genomic_DNA"/>
</dbReference>
<evidence type="ECO:0000256" key="7">
    <source>
        <dbReference type="ARBA" id="ARBA00022840"/>
    </source>
</evidence>
<evidence type="ECO:0000256" key="1">
    <source>
        <dbReference type="ARBA" id="ARBA00001946"/>
    </source>
</evidence>
<dbReference type="GO" id="GO:0005886">
    <property type="term" value="C:plasma membrane"/>
    <property type="evidence" value="ECO:0007669"/>
    <property type="project" value="TreeGrafter"/>
</dbReference>
<evidence type="ECO:0000256" key="9">
    <source>
        <dbReference type="ARBA" id="ARBA00023098"/>
    </source>
</evidence>